<dbReference type="AlphaFoldDB" id="A0A5M8QP48"/>
<organism evidence="1 2">
    <name type="scientific">Dyadobacter flavalbus</name>
    <dbReference type="NCBI Taxonomy" id="2579942"/>
    <lineage>
        <taxon>Bacteria</taxon>
        <taxon>Pseudomonadati</taxon>
        <taxon>Bacteroidota</taxon>
        <taxon>Cytophagia</taxon>
        <taxon>Cytophagales</taxon>
        <taxon>Spirosomataceae</taxon>
        <taxon>Dyadobacter</taxon>
    </lineage>
</organism>
<proteinExistence type="predicted"/>
<dbReference type="Proteomes" id="UP000323994">
    <property type="component" value="Unassembled WGS sequence"/>
</dbReference>
<protein>
    <submittedName>
        <fullName evidence="1">Uncharacterized protein</fullName>
    </submittedName>
</protein>
<dbReference type="EMBL" id="VBSN01000054">
    <property type="protein sequence ID" value="KAA6437987.1"/>
    <property type="molecule type" value="Genomic_DNA"/>
</dbReference>
<keyword evidence="2" id="KW-1185">Reference proteome</keyword>
<dbReference type="RefSeq" id="WP_139013572.1">
    <property type="nucleotide sequence ID" value="NZ_VBSN01000054.1"/>
</dbReference>
<dbReference type="OrthoDB" id="9843274at2"/>
<evidence type="ECO:0000313" key="1">
    <source>
        <dbReference type="EMBL" id="KAA6437987.1"/>
    </source>
</evidence>
<reference evidence="1 2" key="1">
    <citation type="submission" date="2019-05" db="EMBL/GenBank/DDBJ databases">
        <authorList>
            <person name="Qu J.-H."/>
        </authorList>
    </citation>
    <scope>NUCLEOTIDE SEQUENCE [LARGE SCALE GENOMIC DNA]</scope>
    <source>
        <strain evidence="1 2">NS28</strain>
    </source>
</reference>
<comment type="caution">
    <text evidence="1">The sequence shown here is derived from an EMBL/GenBank/DDBJ whole genome shotgun (WGS) entry which is preliminary data.</text>
</comment>
<sequence>MKVRIQGERENDYAILKFLRGDNLPETPLSTPKEAVKIEPAAELSEKRSLIGDKKTNRIPMKKLTDKRSPLFDNDDLELALFTTASKKIEEYNANN</sequence>
<gene>
    <name evidence="1" type="ORF">FEM33_18960</name>
</gene>
<evidence type="ECO:0000313" key="2">
    <source>
        <dbReference type="Proteomes" id="UP000323994"/>
    </source>
</evidence>
<name>A0A5M8QP48_9BACT</name>
<accession>A0A5M8QP48</accession>